<keyword evidence="2" id="KW-0472">Membrane</keyword>
<dbReference type="AlphaFoldDB" id="A0A4R8IDM7"/>
<feature type="region of interest" description="Disordered" evidence="1">
    <location>
        <begin position="1"/>
        <end position="20"/>
    </location>
</feature>
<dbReference type="RefSeq" id="WP_133946313.1">
    <property type="nucleotide sequence ID" value="NZ_SOEO01000003.1"/>
</dbReference>
<keyword evidence="2" id="KW-1133">Transmembrane helix</keyword>
<dbReference type="Proteomes" id="UP000295313">
    <property type="component" value="Unassembled WGS sequence"/>
</dbReference>
<protein>
    <recommendedName>
        <fullName evidence="5">DUF3098 family protein</fullName>
    </recommendedName>
</protein>
<keyword evidence="4" id="KW-1185">Reference proteome</keyword>
<reference evidence="3 4" key="1">
    <citation type="submission" date="2019-03" db="EMBL/GenBank/DDBJ databases">
        <title>Genomic Encyclopedia of Type Strains, Phase III (KMG-III): the genomes of soil and plant-associated and newly described type strains.</title>
        <authorList>
            <person name="Whitman W."/>
        </authorList>
    </citation>
    <scope>NUCLEOTIDE SEQUENCE [LARGE SCALE GENOMIC DNA]</scope>
    <source>
        <strain evidence="3 4">CGMCC 1.12802</strain>
    </source>
</reference>
<evidence type="ECO:0000256" key="2">
    <source>
        <dbReference type="SAM" id="Phobius"/>
    </source>
</evidence>
<dbReference type="Pfam" id="PF11297">
    <property type="entry name" value="DUF3098"/>
    <property type="match status" value="1"/>
</dbReference>
<comment type="caution">
    <text evidence="3">The sequence shown here is derived from an EMBL/GenBank/DDBJ whole genome shotgun (WGS) entry which is preliminary data.</text>
</comment>
<feature type="compositionally biased region" description="Polar residues" evidence="1">
    <location>
        <begin position="8"/>
        <end position="19"/>
    </location>
</feature>
<accession>A0A4R8IDM7</accession>
<evidence type="ECO:0000313" key="3">
    <source>
        <dbReference type="EMBL" id="TDX83199.1"/>
    </source>
</evidence>
<name>A0A4R8IDM7_9FLAO</name>
<sequence length="102" mass="11558">MAKKTKNKYSADQFGTPSESVEKNNFYFGGKNFKLMLIGLGMIVLGFVLMMGPDANTTPEGKFDPNYWNNDIFSFRRIRLAPILVIAGFVVQIFAILKRNKD</sequence>
<evidence type="ECO:0000256" key="1">
    <source>
        <dbReference type="SAM" id="MobiDB-lite"/>
    </source>
</evidence>
<dbReference type="EMBL" id="SOEO01000003">
    <property type="protein sequence ID" value="TDX83199.1"/>
    <property type="molecule type" value="Genomic_DNA"/>
</dbReference>
<dbReference type="OrthoDB" id="963379at2"/>
<feature type="transmembrane region" description="Helical" evidence="2">
    <location>
        <begin position="33"/>
        <end position="52"/>
    </location>
</feature>
<proteinExistence type="predicted"/>
<gene>
    <name evidence="3" type="ORF">B0I22_3274</name>
</gene>
<evidence type="ECO:0000313" key="4">
    <source>
        <dbReference type="Proteomes" id="UP000295313"/>
    </source>
</evidence>
<feature type="transmembrane region" description="Helical" evidence="2">
    <location>
        <begin position="78"/>
        <end position="97"/>
    </location>
</feature>
<keyword evidence="2" id="KW-0812">Transmembrane</keyword>
<organism evidence="3 4">
    <name type="scientific">Epilithonimonas xixisoli</name>
    <dbReference type="NCBI Taxonomy" id="1476462"/>
    <lineage>
        <taxon>Bacteria</taxon>
        <taxon>Pseudomonadati</taxon>
        <taxon>Bacteroidota</taxon>
        <taxon>Flavobacteriia</taxon>
        <taxon>Flavobacteriales</taxon>
        <taxon>Weeksellaceae</taxon>
        <taxon>Chryseobacterium group</taxon>
        <taxon>Epilithonimonas</taxon>
    </lineage>
</organism>
<evidence type="ECO:0008006" key="5">
    <source>
        <dbReference type="Google" id="ProtNLM"/>
    </source>
</evidence>
<dbReference type="InterPro" id="IPR021448">
    <property type="entry name" value="DUF3098"/>
</dbReference>